<dbReference type="InterPro" id="IPR036866">
    <property type="entry name" value="RibonucZ/Hydroxyglut_hydro"/>
</dbReference>
<evidence type="ECO:0000259" key="1">
    <source>
        <dbReference type="SMART" id="SM00849"/>
    </source>
</evidence>
<dbReference type="InterPro" id="IPR001279">
    <property type="entry name" value="Metallo-B-lactamas"/>
</dbReference>
<gene>
    <name evidence="2" type="ORF">A2431_02550</name>
</gene>
<accession>A0A1G2V1W4</accession>
<reference evidence="2 3" key="1">
    <citation type="journal article" date="2016" name="Nat. Commun.">
        <title>Thousands of microbial genomes shed light on interconnected biogeochemical processes in an aquifer system.</title>
        <authorList>
            <person name="Anantharaman K."/>
            <person name="Brown C.T."/>
            <person name="Hug L.A."/>
            <person name="Sharon I."/>
            <person name="Castelle C.J."/>
            <person name="Probst A.J."/>
            <person name="Thomas B.C."/>
            <person name="Singh A."/>
            <person name="Wilkins M.J."/>
            <person name="Karaoz U."/>
            <person name="Brodie E.L."/>
            <person name="Williams K.H."/>
            <person name="Hubbard S.S."/>
            <person name="Banfield J.F."/>
        </authorList>
    </citation>
    <scope>NUCLEOTIDE SEQUENCE [LARGE SCALE GENOMIC DNA]</scope>
</reference>
<dbReference type="InterPro" id="IPR052159">
    <property type="entry name" value="Competence_DNA_uptake"/>
</dbReference>
<sequence>MKNFKLRIIILSFLLLGAIFSLYVSFKEQNKGILTVAFLDIGQGDAIFITAPSGNQLLIDGGPSKAVLRELSKVMPFYDRSIDVVIATHADQDHVGGLPDVLNKYKVNIFMETGVPGESSAYTELKGKIEKLKIKRLEARRGMEVDLGDGAILQILFPDRDPSGMETNTSSIVARLIYGENEFILTGDSPQAIENYLVSFGTESPTLALQSDVLKAGHHGSKTSSSQAFVSAVSPEYVVMSVGKDNRYGHPNQEVLDIFTNFGAKILRTDLSGRVVFKSDGVNLEVK</sequence>
<dbReference type="Proteomes" id="UP000177697">
    <property type="component" value="Unassembled WGS sequence"/>
</dbReference>
<comment type="caution">
    <text evidence="2">The sequence shown here is derived from an EMBL/GenBank/DDBJ whole genome shotgun (WGS) entry which is preliminary data.</text>
</comment>
<dbReference type="PANTHER" id="PTHR30619">
    <property type="entry name" value="DNA INTERNALIZATION/COMPETENCE PROTEIN COMEC/REC2"/>
    <property type="match status" value="1"/>
</dbReference>
<dbReference type="Gene3D" id="3.60.15.10">
    <property type="entry name" value="Ribonuclease Z/Hydroxyacylglutathione hydrolase-like"/>
    <property type="match status" value="1"/>
</dbReference>
<feature type="domain" description="Metallo-beta-lactamase" evidence="1">
    <location>
        <begin position="43"/>
        <end position="244"/>
    </location>
</feature>
<name>A0A1G2V1W4_9BACT</name>
<dbReference type="EMBL" id="MHWW01000007">
    <property type="protein sequence ID" value="OHB15602.1"/>
    <property type="molecule type" value="Genomic_DNA"/>
</dbReference>
<dbReference type="InterPro" id="IPR035681">
    <property type="entry name" value="ComA-like_MBL"/>
</dbReference>
<proteinExistence type="predicted"/>
<organism evidence="2 3">
    <name type="scientific">Candidatus Zambryskibacteria bacterium RIFOXYC1_FULL_39_10</name>
    <dbReference type="NCBI Taxonomy" id="1802779"/>
    <lineage>
        <taxon>Bacteria</taxon>
        <taxon>Candidatus Zambryskiibacteriota</taxon>
    </lineage>
</organism>
<protein>
    <recommendedName>
        <fullName evidence="1">Metallo-beta-lactamase domain-containing protein</fullName>
    </recommendedName>
</protein>
<dbReference type="Pfam" id="PF00753">
    <property type="entry name" value="Lactamase_B"/>
    <property type="match status" value="1"/>
</dbReference>
<dbReference type="SMART" id="SM00849">
    <property type="entry name" value="Lactamase_B"/>
    <property type="match status" value="1"/>
</dbReference>
<dbReference type="AlphaFoldDB" id="A0A1G2V1W4"/>
<dbReference type="PANTHER" id="PTHR30619:SF1">
    <property type="entry name" value="RECOMBINATION PROTEIN 2"/>
    <property type="match status" value="1"/>
</dbReference>
<dbReference type="SUPFAM" id="SSF56281">
    <property type="entry name" value="Metallo-hydrolase/oxidoreductase"/>
    <property type="match status" value="1"/>
</dbReference>
<evidence type="ECO:0000313" key="2">
    <source>
        <dbReference type="EMBL" id="OHB15602.1"/>
    </source>
</evidence>
<evidence type="ECO:0000313" key="3">
    <source>
        <dbReference type="Proteomes" id="UP000177697"/>
    </source>
</evidence>
<dbReference type="CDD" id="cd07731">
    <property type="entry name" value="ComA-like_MBL-fold"/>
    <property type="match status" value="1"/>
</dbReference>